<evidence type="ECO:0000256" key="1">
    <source>
        <dbReference type="ARBA" id="ARBA00008601"/>
    </source>
</evidence>
<gene>
    <name evidence="7" type="ORF">PSON_ATCC_30995.1.T0400128</name>
</gene>
<evidence type="ECO:0000256" key="3">
    <source>
        <dbReference type="ARBA" id="ARBA00022801"/>
    </source>
</evidence>
<feature type="domain" description="Tyrosine-protein phosphatase" evidence="5">
    <location>
        <begin position="19"/>
        <end position="157"/>
    </location>
</feature>
<dbReference type="EMBL" id="CAJJDN010000040">
    <property type="protein sequence ID" value="CAD8080220.1"/>
    <property type="molecule type" value="Genomic_DNA"/>
</dbReference>
<dbReference type="PROSITE" id="PS50056">
    <property type="entry name" value="TYR_PHOSPHATASE_2"/>
    <property type="match status" value="1"/>
</dbReference>
<evidence type="ECO:0000313" key="7">
    <source>
        <dbReference type="EMBL" id="CAD8080220.1"/>
    </source>
</evidence>
<dbReference type="PROSITE" id="PS00383">
    <property type="entry name" value="TYR_PHOSPHATASE_1"/>
    <property type="match status" value="1"/>
</dbReference>
<dbReference type="Proteomes" id="UP000692954">
    <property type="component" value="Unassembled WGS sequence"/>
</dbReference>
<dbReference type="SMART" id="SM00195">
    <property type="entry name" value="DSPc"/>
    <property type="match status" value="1"/>
</dbReference>
<feature type="domain" description="Tyrosine specific protein phosphatases" evidence="6">
    <location>
        <begin position="78"/>
        <end position="135"/>
    </location>
</feature>
<keyword evidence="4" id="KW-0904">Protein phosphatase</keyword>
<dbReference type="InterPro" id="IPR000340">
    <property type="entry name" value="Dual-sp_phosphatase_cat-dom"/>
</dbReference>
<protein>
    <recommendedName>
        <fullName evidence="2">protein-tyrosine-phosphatase</fullName>
        <ecNumber evidence="2">3.1.3.48</ecNumber>
    </recommendedName>
</protein>
<dbReference type="AlphaFoldDB" id="A0A8S1MI58"/>
<reference evidence="7" key="1">
    <citation type="submission" date="2021-01" db="EMBL/GenBank/DDBJ databases">
        <authorList>
            <consortium name="Genoscope - CEA"/>
            <person name="William W."/>
        </authorList>
    </citation>
    <scope>NUCLEOTIDE SEQUENCE</scope>
</reference>
<dbReference type="PANTHER" id="PTHR10159">
    <property type="entry name" value="DUAL SPECIFICITY PROTEIN PHOSPHATASE"/>
    <property type="match status" value="1"/>
</dbReference>
<evidence type="ECO:0000256" key="2">
    <source>
        <dbReference type="ARBA" id="ARBA00013064"/>
    </source>
</evidence>
<dbReference type="InterPro" id="IPR016130">
    <property type="entry name" value="Tyr_Pase_AS"/>
</dbReference>
<keyword evidence="8" id="KW-1185">Reference proteome</keyword>
<dbReference type="PANTHER" id="PTHR10159:SF519">
    <property type="entry name" value="DUAL SPECIFICITY PROTEIN PHOSPHATASE MPK3"/>
    <property type="match status" value="1"/>
</dbReference>
<dbReference type="InterPro" id="IPR020422">
    <property type="entry name" value="TYR_PHOSPHATASE_DUAL_dom"/>
</dbReference>
<dbReference type="Pfam" id="PF00782">
    <property type="entry name" value="DSPc"/>
    <property type="match status" value="1"/>
</dbReference>
<dbReference type="OrthoDB" id="10252009at2759"/>
<dbReference type="EC" id="3.1.3.48" evidence="2"/>
<dbReference type="GO" id="GO:0005737">
    <property type="term" value="C:cytoplasm"/>
    <property type="evidence" value="ECO:0007669"/>
    <property type="project" value="TreeGrafter"/>
</dbReference>
<sequence>MQLSQLIPFIPESTSLILAPTQTNGALYLGNISSLMKSYKQYQIKAAITICEFSEFDDIQLDNHLVINIDDDDYEDIYKYFEKTNKFIQDNLKKGNVLVHCMAGISRSATIIIAYIMWSQKKSYQESLNFVTEMRDIVYPNKGFRDQLKEYEQSLNIKQ</sequence>
<dbReference type="InterPro" id="IPR000387">
    <property type="entry name" value="Tyr_Pase_dom"/>
</dbReference>
<evidence type="ECO:0000313" key="8">
    <source>
        <dbReference type="Proteomes" id="UP000692954"/>
    </source>
</evidence>
<dbReference type="PROSITE" id="PS50054">
    <property type="entry name" value="TYR_PHOSPHATASE_DUAL"/>
    <property type="match status" value="1"/>
</dbReference>
<evidence type="ECO:0000259" key="5">
    <source>
        <dbReference type="PROSITE" id="PS50054"/>
    </source>
</evidence>
<evidence type="ECO:0000256" key="4">
    <source>
        <dbReference type="ARBA" id="ARBA00022912"/>
    </source>
</evidence>
<organism evidence="7 8">
    <name type="scientific">Paramecium sonneborni</name>
    <dbReference type="NCBI Taxonomy" id="65129"/>
    <lineage>
        <taxon>Eukaryota</taxon>
        <taxon>Sar</taxon>
        <taxon>Alveolata</taxon>
        <taxon>Ciliophora</taxon>
        <taxon>Intramacronucleata</taxon>
        <taxon>Oligohymenophorea</taxon>
        <taxon>Peniculida</taxon>
        <taxon>Parameciidae</taxon>
        <taxon>Paramecium</taxon>
    </lineage>
</organism>
<dbReference type="GO" id="GO:0017017">
    <property type="term" value="F:MAP kinase tyrosine/serine/threonine phosphatase activity"/>
    <property type="evidence" value="ECO:0007669"/>
    <property type="project" value="TreeGrafter"/>
</dbReference>
<dbReference type="GO" id="GO:0008330">
    <property type="term" value="F:protein tyrosine/threonine phosphatase activity"/>
    <property type="evidence" value="ECO:0007669"/>
    <property type="project" value="TreeGrafter"/>
</dbReference>
<dbReference type="CDD" id="cd14498">
    <property type="entry name" value="DSP"/>
    <property type="match status" value="1"/>
</dbReference>
<comment type="caution">
    <text evidence="7">The sequence shown here is derived from an EMBL/GenBank/DDBJ whole genome shotgun (WGS) entry which is preliminary data.</text>
</comment>
<evidence type="ECO:0000259" key="6">
    <source>
        <dbReference type="PROSITE" id="PS50056"/>
    </source>
</evidence>
<comment type="similarity">
    <text evidence="1">Belongs to the protein-tyrosine phosphatase family. Non-receptor class dual specificity subfamily.</text>
</comment>
<proteinExistence type="inferred from homology"/>
<keyword evidence="3" id="KW-0378">Hydrolase</keyword>
<dbReference type="GO" id="GO:0043409">
    <property type="term" value="P:negative regulation of MAPK cascade"/>
    <property type="evidence" value="ECO:0007669"/>
    <property type="project" value="TreeGrafter"/>
</dbReference>
<dbReference type="GO" id="GO:0033550">
    <property type="term" value="F:MAP kinase tyrosine phosphatase activity"/>
    <property type="evidence" value="ECO:0007669"/>
    <property type="project" value="TreeGrafter"/>
</dbReference>
<accession>A0A8S1MI58</accession>
<name>A0A8S1MI58_9CILI</name>